<comment type="caution">
    <text evidence="2">The sequence shown here is derived from an EMBL/GenBank/DDBJ whole genome shotgun (WGS) entry which is preliminary data.</text>
</comment>
<accession>A0AA88GLK1</accession>
<reference evidence="2 3" key="1">
    <citation type="journal article" date="2018" name="BMC Genomics">
        <title>The genome of Naegleria lovaniensis, the basis for a comparative approach to unravel pathogenicity factors of the human pathogenic amoeba N. fowleri.</title>
        <authorList>
            <person name="Liechti N."/>
            <person name="Schurch N."/>
            <person name="Bruggmann R."/>
            <person name="Wittwer M."/>
        </authorList>
    </citation>
    <scope>NUCLEOTIDE SEQUENCE [LARGE SCALE GENOMIC DNA]</scope>
    <source>
        <strain evidence="2 3">ATCC 30569</strain>
    </source>
</reference>
<proteinExistence type="predicted"/>
<feature type="compositionally biased region" description="Low complexity" evidence="1">
    <location>
        <begin position="126"/>
        <end position="150"/>
    </location>
</feature>
<dbReference type="GeneID" id="68097028"/>
<evidence type="ECO:0000313" key="2">
    <source>
        <dbReference type="EMBL" id="KAG2383236.1"/>
    </source>
</evidence>
<organism evidence="2 3">
    <name type="scientific">Naegleria lovaniensis</name>
    <name type="common">Amoeba</name>
    <dbReference type="NCBI Taxonomy" id="51637"/>
    <lineage>
        <taxon>Eukaryota</taxon>
        <taxon>Discoba</taxon>
        <taxon>Heterolobosea</taxon>
        <taxon>Tetramitia</taxon>
        <taxon>Eutetramitia</taxon>
        <taxon>Vahlkampfiidae</taxon>
        <taxon>Naegleria</taxon>
    </lineage>
</organism>
<dbReference type="RefSeq" id="XP_044548915.1">
    <property type="nucleotide sequence ID" value="XM_044694227.1"/>
</dbReference>
<keyword evidence="3" id="KW-1185">Reference proteome</keyword>
<name>A0AA88GLK1_NAELO</name>
<dbReference type="EMBL" id="PYSW02000021">
    <property type="protein sequence ID" value="KAG2383236.1"/>
    <property type="molecule type" value="Genomic_DNA"/>
</dbReference>
<gene>
    <name evidence="2" type="ORF">C9374_004573</name>
</gene>
<protein>
    <submittedName>
        <fullName evidence="2">Uncharacterized protein</fullName>
    </submittedName>
</protein>
<evidence type="ECO:0000256" key="1">
    <source>
        <dbReference type="SAM" id="MobiDB-lite"/>
    </source>
</evidence>
<sequence>MFNYQHPSIVPSSQRNIAADENAGIAPTVNKPIHTTNIHPIKLSKPYISSVSSNTQQQGTQRTCLGDISNQVHLLQKSVVPAKPQVIKPNLPNTASTTSMSNVPIITTLSSTTTRLMSKPPHRLGTTTTTSTTTTTMTTDTTSILPSNSNNISTTSTTSILTCALNEHKDHTSLIPSVLTLQEPSTLSSPPPRNKFNHY</sequence>
<evidence type="ECO:0000313" key="3">
    <source>
        <dbReference type="Proteomes" id="UP000816034"/>
    </source>
</evidence>
<feature type="region of interest" description="Disordered" evidence="1">
    <location>
        <begin position="116"/>
        <end position="150"/>
    </location>
</feature>
<dbReference type="AlphaFoldDB" id="A0AA88GLK1"/>
<dbReference type="Proteomes" id="UP000816034">
    <property type="component" value="Unassembled WGS sequence"/>
</dbReference>